<dbReference type="AlphaFoldDB" id="A0A1X6NY80"/>
<dbReference type="PANTHER" id="PTHR12772:SF0">
    <property type="entry name" value="DNA REPLICATION COMPLEX GINS PROTEIN PSF2"/>
    <property type="match status" value="1"/>
</dbReference>
<protein>
    <recommendedName>
        <fullName evidence="2">DNA replication complex GINS protein PSF2 N-terminal domain-containing protein</fullName>
    </recommendedName>
</protein>
<evidence type="ECO:0000313" key="4">
    <source>
        <dbReference type="Proteomes" id="UP000218209"/>
    </source>
</evidence>
<evidence type="ECO:0000259" key="2">
    <source>
        <dbReference type="Pfam" id="PF25005"/>
    </source>
</evidence>
<dbReference type="InterPro" id="IPR036224">
    <property type="entry name" value="GINS_bundle-like_dom_sf"/>
</dbReference>
<sequence>MPSAAPPPPLYPLLQLTHLTAGATPITITPSIGLPALPLLTASTPPLRPGIPATVPLWLGLTLKKTRRAVLTPPPWLRAEALERAAAAERATPDDALLPPVDEAFLEVAASVCAAAAEDVPEVARVRRALDDYAGVRAGKVRRAVRAQVGVPGGAPAGGGVAVKLPRVTRAEVALVRDVVARVCAMEWRLGREGGAASGTGGGTGEGDTTTGGGGTGTTEGGRQLRRVQM</sequence>
<dbReference type="GO" id="GO:0000727">
    <property type="term" value="P:double-strand break repair via break-induced replication"/>
    <property type="evidence" value="ECO:0007669"/>
    <property type="project" value="TreeGrafter"/>
</dbReference>
<feature type="compositionally biased region" description="Gly residues" evidence="1">
    <location>
        <begin position="194"/>
        <end position="220"/>
    </location>
</feature>
<dbReference type="InterPro" id="IPR007257">
    <property type="entry name" value="GINS_Psf2"/>
</dbReference>
<feature type="domain" description="DNA replication complex GINS protein PSF2 N-terminal" evidence="2">
    <location>
        <begin position="21"/>
        <end position="69"/>
    </location>
</feature>
<dbReference type="SUPFAM" id="SSF158573">
    <property type="entry name" value="GINS helical bundle-like"/>
    <property type="match status" value="1"/>
</dbReference>
<keyword evidence="4" id="KW-1185">Reference proteome</keyword>
<dbReference type="Gene3D" id="3.40.5.50">
    <property type="match status" value="1"/>
</dbReference>
<evidence type="ECO:0000256" key="1">
    <source>
        <dbReference type="SAM" id="MobiDB-lite"/>
    </source>
</evidence>
<dbReference type="GO" id="GO:0006260">
    <property type="term" value="P:DNA replication"/>
    <property type="evidence" value="ECO:0007669"/>
    <property type="project" value="InterPro"/>
</dbReference>
<dbReference type="PANTHER" id="PTHR12772">
    <property type="entry name" value="DNA REPLICATION COMPLEX GINS PROTEIN PSF2"/>
    <property type="match status" value="1"/>
</dbReference>
<evidence type="ECO:0000313" key="3">
    <source>
        <dbReference type="EMBL" id="OSX73495.1"/>
    </source>
</evidence>
<dbReference type="Pfam" id="PF25005">
    <property type="entry name" value="PSF2_N"/>
    <property type="match status" value="1"/>
</dbReference>
<proteinExistence type="predicted"/>
<dbReference type="CDD" id="cd21694">
    <property type="entry name" value="GINS_B_Psf2"/>
    <property type="match status" value="1"/>
</dbReference>
<dbReference type="SUPFAM" id="SSF160059">
    <property type="entry name" value="PriA/YqbF domain"/>
    <property type="match status" value="1"/>
</dbReference>
<reference evidence="3 4" key="1">
    <citation type="submission" date="2017-03" db="EMBL/GenBank/DDBJ databases">
        <title>WGS assembly of Porphyra umbilicalis.</title>
        <authorList>
            <person name="Brawley S.H."/>
            <person name="Blouin N.A."/>
            <person name="Ficko-Blean E."/>
            <person name="Wheeler G.L."/>
            <person name="Lohr M."/>
            <person name="Goodson H.V."/>
            <person name="Jenkins J.W."/>
            <person name="Blaby-Haas C.E."/>
            <person name="Helliwell K.E."/>
            <person name="Chan C."/>
            <person name="Marriage T."/>
            <person name="Bhattacharya D."/>
            <person name="Klein A.S."/>
            <person name="Badis Y."/>
            <person name="Brodie J."/>
            <person name="Cao Y."/>
            <person name="Collen J."/>
            <person name="Dittami S.M."/>
            <person name="Gachon C.M."/>
            <person name="Green B.R."/>
            <person name="Karpowicz S."/>
            <person name="Kim J.W."/>
            <person name="Kudahl U."/>
            <person name="Lin S."/>
            <person name="Michel G."/>
            <person name="Mittag M."/>
            <person name="Olson B.J."/>
            <person name="Pangilinan J."/>
            <person name="Peng Y."/>
            <person name="Qiu H."/>
            <person name="Shu S."/>
            <person name="Singer J.T."/>
            <person name="Smith A.G."/>
            <person name="Sprecher B.N."/>
            <person name="Wagner V."/>
            <person name="Wang W."/>
            <person name="Wang Z.-Y."/>
            <person name="Yan J."/>
            <person name="Yarish C."/>
            <person name="Zoeuner-Riek S."/>
            <person name="Zhuang Y."/>
            <person name="Zou Y."/>
            <person name="Lindquist E.A."/>
            <person name="Grimwood J."/>
            <person name="Barry K."/>
            <person name="Rokhsar D.S."/>
            <person name="Schmutz J."/>
            <person name="Stiller J.W."/>
            <person name="Grossman A.R."/>
            <person name="Prochnik S.E."/>
        </authorList>
    </citation>
    <scope>NUCLEOTIDE SEQUENCE [LARGE SCALE GENOMIC DNA]</scope>
    <source>
        <strain evidence="3">4086291</strain>
    </source>
</reference>
<dbReference type="Proteomes" id="UP000218209">
    <property type="component" value="Unassembled WGS sequence"/>
</dbReference>
<name>A0A1X6NY80_PORUM</name>
<gene>
    <name evidence="3" type="ORF">BU14_0342s0016</name>
</gene>
<dbReference type="EMBL" id="KV918993">
    <property type="protein sequence ID" value="OSX73495.1"/>
    <property type="molecule type" value="Genomic_DNA"/>
</dbReference>
<feature type="region of interest" description="Disordered" evidence="1">
    <location>
        <begin position="194"/>
        <end position="230"/>
    </location>
</feature>
<dbReference type="Gene3D" id="1.20.58.1020">
    <property type="match status" value="1"/>
</dbReference>
<accession>A0A1X6NY80</accession>
<organism evidence="3 4">
    <name type="scientific">Porphyra umbilicalis</name>
    <name type="common">Purple laver</name>
    <name type="synonym">Red alga</name>
    <dbReference type="NCBI Taxonomy" id="2786"/>
    <lineage>
        <taxon>Eukaryota</taxon>
        <taxon>Rhodophyta</taxon>
        <taxon>Bangiophyceae</taxon>
        <taxon>Bangiales</taxon>
        <taxon>Bangiaceae</taxon>
        <taxon>Porphyra</taxon>
    </lineage>
</organism>
<dbReference type="GO" id="GO:0000811">
    <property type="term" value="C:GINS complex"/>
    <property type="evidence" value="ECO:0007669"/>
    <property type="project" value="TreeGrafter"/>
</dbReference>
<dbReference type="InterPro" id="IPR056784">
    <property type="entry name" value="PSF2_N"/>
</dbReference>